<dbReference type="AlphaFoldDB" id="A0A7W7DVW5"/>
<feature type="transmembrane region" description="Helical" evidence="1">
    <location>
        <begin position="107"/>
        <end position="126"/>
    </location>
</feature>
<reference evidence="2 3" key="1">
    <citation type="submission" date="2020-08" db="EMBL/GenBank/DDBJ databases">
        <title>Sequencing the genomes of 1000 actinobacteria strains.</title>
        <authorList>
            <person name="Klenk H.-P."/>
        </authorList>
    </citation>
    <scope>NUCLEOTIDE SEQUENCE [LARGE SCALE GENOMIC DNA]</scope>
    <source>
        <strain evidence="2 3">DSM 23974</strain>
    </source>
</reference>
<evidence type="ECO:0000313" key="3">
    <source>
        <dbReference type="Proteomes" id="UP000540191"/>
    </source>
</evidence>
<protein>
    <submittedName>
        <fullName evidence="2">FtsH-binding integral membrane protein</fullName>
    </submittedName>
</protein>
<dbReference type="Proteomes" id="UP000540191">
    <property type="component" value="Unassembled WGS sequence"/>
</dbReference>
<keyword evidence="3" id="KW-1185">Reference proteome</keyword>
<gene>
    <name evidence="2" type="ORF">HDA30_000055</name>
</gene>
<comment type="caution">
    <text evidence="2">The sequence shown here is derived from an EMBL/GenBank/DDBJ whole genome shotgun (WGS) entry which is preliminary data.</text>
</comment>
<evidence type="ECO:0000256" key="1">
    <source>
        <dbReference type="SAM" id="Phobius"/>
    </source>
</evidence>
<dbReference type="RefSeq" id="WP_184240741.1">
    <property type="nucleotide sequence ID" value="NZ_JACHNA010000001.1"/>
</dbReference>
<feature type="transmembrane region" description="Helical" evidence="1">
    <location>
        <begin position="12"/>
        <end position="30"/>
    </location>
</feature>
<evidence type="ECO:0000313" key="2">
    <source>
        <dbReference type="EMBL" id="MBB4734547.1"/>
    </source>
</evidence>
<organism evidence="2 3">
    <name type="scientific">Micrococcus cohnii</name>
    <dbReference type="NCBI Taxonomy" id="993416"/>
    <lineage>
        <taxon>Bacteria</taxon>
        <taxon>Bacillati</taxon>
        <taxon>Actinomycetota</taxon>
        <taxon>Actinomycetes</taxon>
        <taxon>Micrococcales</taxon>
        <taxon>Micrococcaceae</taxon>
        <taxon>Micrococcus</taxon>
    </lineage>
</organism>
<feature type="transmembrane region" description="Helical" evidence="1">
    <location>
        <begin position="77"/>
        <end position="95"/>
    </location>
</feature>
<dbReference type="EMBL" id="JACHNA010000001">
    <property type="protein sequence ID" value="MBB4734547.1"/>
    <property type="molecule type" value="Genomic_DNA"/>
</dbReference>
<keyword evidence="1" id="KW-0472">Membrane</keyword>
<sequence length="136" mass="14309">MPRTSNPFLRAVAGLLMIMAGVCWCSALAFDTIASQQAATVSLESVQGDRWLKTIVPGAGHAFALLSVAARPRRSSLVLLVLAVVLHAVFLVGGLTGQRFLQDEGLLISSLFASVALTVVGLAGIGQGFRLFSRRS</sequence>
<keyword evidence="1" id="KW-1133">Transmembrane helix</keyword>
<accession>A0A7W7DVW5</accession>
<name>A0A7W7DVW5_9MICC</name>
<feature type="transmembrane region" description="Helical" evidence="1">
    <location>
        <begin position="50"/>
        <end position="70"/>
    </location>
</feature>
<keyword evidence="1" id="KW-0812">Transmembrane</keyword>
<proteinExistence type="predicted"/>